<reference evidence="4 5" key="1">
    <citation type="submission" date="2016-10" db="EMBL/GenBank/DDBJ databases">
        <authorList>
            <person name="de Groot N.N."/>
        </authorList>
    </citation>
    <scope>NUCLEOTIDE SEQUENCE [LARGE SCALE GENOMIC DNA]</scope>
    <source>
        <strain evidence="4 5">CGMCC 1.12333</strain>
    </source>
</reference>
<accession>A0A1I7HLP4</accession>
<evidence type="ECO:0008006" key="6">
    <source>
        <dbReference type="Google" id="ProtNLM"/>
    </source>
</evidence>
<organism evidence="4 5">
    <name type="scientific">Pustulibacterium marinum</name>
    <dbReference type="NCBI Taxonomy" id="1224947"/>
    <lineage>
        <taxon>Bacteria</taxon>
        <taxon>Pseudomonadati</taxon>
        <taxon>Bacteroidota</taxon>
        <taxon>Flavobacteriia</taxon>
        <taxon>Flavobacteriales</taxon>
        <taxon>Flavobacteriaceae</taxon>
        <taxon>Pustulibacterium</taxon>
    </lineage>
</organism>
<dbReference type="STRING" id="1224947.SAMN05216480_11018"/>
<feature type="region of interest" description="Disordered" evidence="2">
    <location>
        <begin position="226"/>
        <end position="255"/>
    </location>
</feature>
<dbReference type="Proteomes" id="UP000199138">
    <property type="component" value="Unassembled WGS sequence"/>
</dbReference>
<gene>
    <name evidence="4" type="ORF">SAMN05216480_11018</name>
</gene>
<evidence type="ECO:0000313" key="4">
    <source>
        <dbReference type="EMBL" id="SFU61625.1"/>
    </source>
</evidence>
<feature type="chain" id="PRO_5011454074" description="Adhesin domain-containing protein" evidence="3">
    <location>
        <begin position="24"/>
        <end position="462"/>
    </location>
</feature>
<feature type="coiled-coil region" evidence="1">
    <location>
        <begin position="178"/>
        <end position="205"/>
    </location>
</feature>
<evidence type="ECO:0000313" key="5">
    <source>
        <dbReference type="Proteomes" id="UP000199138"/>
    </source>
</evidence>
<proteinExistence type="predicted"/>
<dbReference type="EMBL" id="FPBK01000010">
    <property type="protein sequence ID" value="SFU61625.1"/>
    <property type="molecule type" value="Genomic_DNA"/>
</dbReference>
<protein>
    <recommendedName>
        <fullName evidence="6">Adhesin domain-containing protein</fullName>
    </recommendedName>
</protein>
<evidence type="ECO:0000256" key="1">
    <source>
        <dbReference type="SAM" id="Coils"/>
    </source>
</evidence>
<keyword evidence="3" id="KW-0732">Signal</keyword>
<keyword evidence="1" id="KW-0175">Coiled coil</keyword>
<dbReference type="AlphaFoldDB" id="A0A1I7HLP4"/>
<keyword evidence="5" id="KW-1185">Reference proteome</keyword>
<evidence type="ECO:0000256" key="2">
    <source>
        <dbReference type="SAM" id="MobiDB-lite"/>
    </source>
</evidence>
<feature type="signal peptide" evidence="3">
    <location>
        <begin position="1"/>
        <end position="23"/>
    </location>
</feature>
<evidence type="ECO:0000256" key="3">
    <source>
        <dbReference type="SAM" id="SignalP"/>
    </source>
</evidence>
<sequence length="462" mass="51572">MTMVHKLVKTAILFCALVTGVNAQTQTKEWKESFNVNDDVTVDVNTMNTDVVFETWSQNKVEVVATMEIEGISKEEAEAYFKNWDFEAMGNSSRVEVRSGGGMLAFGNSNVSYSYSMNVGMPTAGIDVPDPALTPVPPVPTKVLNQLGNVQFDYDAFQKDAEKYMKQFQKQFSENFDNKELQAELEKWRAELATARKAALDSRREALEASMEARKSAYEATRERLMNARDTGGQEQSSSYTSYRTSTNEKGESEITIQKNGKTIHLKIKKSIKVKMPKNSGLKLNVRHGEVKLASQTKNINATLAYARLLANEVNGNNTVIETSYAPVQITRWNSGKLIVNFSGDVDIKTANNIELIANSSDVLIEQLLNKADVNAKFGTIRFSNVASGFASLNLRLNNMDTFLDVPETAYQVRLNLNNISLDLPKDWKITKGGQVIEGYHLTKDTSKMINVSGLYNRVQFL</sequence>
<name>A0A1I7HLP4_9FLAO</name>
<feature type="compositionally biased region" description="Low complexity" evidence="2">
    <location>
        <begin position="237"/>
        <end position="246"/>
    </location>
</feature>